<dbReference type="Gene3D" id="1.10.150.240">
    <property type="entry name" value="Putative phosphatase, domain 2"/>
    <property type="match status" value="1"/>
</dbReference>
<dbReference type="SFLD" id="SFLDS00003">
    <property type="entry name" value="Haloacid_Dehalogenase"/>
    <property type="match status" value="1"/>
</dbReference>
<sequence>MFDLDGVLTDTAEYHYQAWKQIADEHGLFFDRSANEQLKGVSRRRSLEIILEANQAGQRFNEQEKEQIIGIKNKIYQNLLKNITVRDILPGIEGFLREARTRGLLLAVASASRNADTVLTRLGIKPVFDYIADAGKIARTKPDPEVFLDCCRNLGVQPQSCIGFEDSQAGIEAIRSAQMRSVGIHVNVTSLAPDLPYQGTEELDVQQVLAYFEESV</sequence>
<organism evidence="11 12">
    <name type="scientific">Diplocloster modestus</name>
    <dbReference type="NCBI Taxonomy" id="2850322"/>
    <lineage>
        <taxon>Bacteria</taxon>
        <taxon>Bacillati</taxon>
        <taxon>Bacillota</taxon>
        <taxon>Clostridia</taxon>
        <taxon>Lachnospirales</taxon>
        <taxon>Lachnospiraceae</taxon>
        <taxon>Diplocloster</taxon>
    </lineage>
</organism>
<evidence type="ECO:0000313" key="12">
    <source>
        <dbReference type="Proteomes" id="UP001314681"/>
    </source>
</evidence>
<gene>
    <name evidence="11" type="primary">pgmB</name>
    <name evidence="11" type="ORF">KTH90_01855</name>
</gene>
<dbReference type="Pfam" id="PF00702">
    <property type="entry name" value="Hydrolase"/>
    <property type="match status" value="1"/>
</dbReference>
<dbReference type="PANTHER" id="PTHR46193">
    <property type="entry name" value="6-PHOSPHOGLUCONATE PHOSPHATASE"/>
    <property type="match status" value="1"/>
</dbReference>
<keyword evidence="5" id="KW-0460">Magnesium</keyword>
<evidence type="ECO:0000256" key="8">
    <source>
        <dbReference type="ARBA" id="ARBA00044926"/>
    </source>
</evidence>
<evidence type="ECO:0000256" key="5">
    <source>
        <dbReference type="ARBA" id="ARBA00022842"/>
    </source>
</evidence>
<dbReference type="Proteomes" id="UP001314681">
    <property type="component" value="Unassembled WGS sequence"/>
</dbReference>
<dbReference type="PANTHER" id="PTHR46193:SF18">
    <property type="entry name" value="HEXITOL PHOSPHATASE B"/>
    <property type="match status" value="1"/>
</dbReference>
<keyword evidence="7" id="KW-0119">Carbohydrate metabolism</keyword>
<comment type="similarity">
    <text evidence="2">Belongs to the HAD-like hydrolase superfamily. CbbY/CbbZ/Gph/YieH family.</text>
</comment>
<evidence type="ECO:0000256" key="2">
    <source>
        <dbReference type="ARBA" id="ARBA00006171"/>
    </source>
</evidence>
<dbReference type="InterPro" id="IPR010972">
    <property type="entry name" value="Beta-PGM"/>
</dbReference>
<evidence type="ECO:0000256" key="6">
    <source>
        <dbReference type="ARBA" id="ARBA00023235"/>
    </source>
</evidence>
<comment type="catalytic activity">
    <reaction evidence="8">
        <text>beta-D-glucose 1-phosphate = beta-D-glucose 6-phosphate</text>
        <dbReference type="Rhea" id="RHEA:20113"/>
        <dbReference type="ChEBI" id="CHEBI:57684"/>
        <dbReference type="ChEBI" id="CHEBI:58247"/>
        <dbReference type="EC" id="5.4.2.6"/>
    </reaction>
</comment>
<evidence type="ECO:0000256" key="9">
    <source>
        <dbReference type="ARBA" id="ARBA00044968"/>
    </source>
</evidence>
<reference evidence="11 12" key="1">
    <citation type="submission" date="2021-06" db="EMBL/GenBank/DDBJ databases">
        <title>Description of novel taxa of the family Lachnospiraceae.</title>
        <authorList>
            <person name="Chaplin A.V."/>
            <person name="Sokolova S.R."/>
            <person name="Pikina A.P."/>
            <person name="Korzhanova M."/>
            <person name="Belova V."/>
            <person name="Korostin D."/>
            <person name="Efimov B.A."/>
        </authorList>
    </citation>
    <scope>NUCLEOTIDE SEQUENCE [LARGE SCALE GENOMIC DNA]</scope>
    <source>
        <strain evidence="11 12">ASD4241</strain>
    </source>
</reference>
<comment type="cofactor">
    <cofactor evidence="1">
        <name>Mg(2+)</name>
        <dbReference type="ChEBI" id="CHEBI:18420"/>
    </cofactor>
</comment>
<dbReference type="EC" id="5.4.2.6" evidence="9"/>
<dbReference type="InterPro" id="IPR010976">
    <property type="entry name" value="B-phosphoglucomutase_hydrolase"/>
</dbReference>
<evidence type="ECO:0000313" key="11">
    <source>
        <dbReference type="EMBL" id="MBU9724751.1"/>
    </source>
</evidence>
<protein>
    <recommendedName>
        <fullName evidence="10">Beta-phosphoglucomutase</fullName>
        <ecNumber evidence="9">5.4.2.6</ecNumber>
    </recommendedName>
</protein>
<dbReference type="NCBIfam" id="TIGR01990">
    <property type="entry name" value="bPGM"/>
    <property type="match status" value="1"/>
</dbReference>
<dbReference type="SFLD" id="SFLDG01135">
    <property type="entry name" value="C1.5.6:_HAD__Beta-PGM__Phospha"/>
    <property type="match status" value="1"/>
</dbReference>
<dbReference type="SFLD" id="SFLDG01129">
    <property type="entry name" value="C1.5:_HAD__Beta-PGM__Phosphata"/>
    <property type="match status" value="1"/>
</dbReference>
<evidence type="ECO:0000256" key="7">
    <source>
        <dbReference type="ARBA" id="ARBA00023277"/>
    </source>
</evidence>
<dbReference type="InterPro" id="IPR036412">
    <property type="entry name" value="HAD-like_sf"/>
</dbReference>
<evidence type="ECO:0000256" key="10">
    <source>
        <dbReference type="ARBA" id="ARBA00044991"/>
    </source>
</evidence>
<dbReference type="GO" id="GO:0008801">
    <property type="term" value="F:beta-phosphoglucomutase activity"/>
    <property type="evidence" value="ECO:0007669"/>
    <property type="project" value="UniProtKB-EC"/>
</dbReference>
<accession>A0ABS6K1M3</accession>
<keyword evidence="12" id="KW-1185">Reference proteome</keyword>
<evidence type="ECO:0000256" key="3">
    <source>
        <dbReference type="ARBA" id="ARBA00022553"/>
    </source>
</evidence>
<dbReference type="SUPFAM" id="SSF56784">
    <property type="entry name" value="HAD-like"/>
    <property type="match status" value="1"/>
</dbReference>
<dbReference type="NCBIfam" id="TIGR01509">
    <property type="entry name" value="HAD-SF-IA-v3"/>
    <property type="match status" value="1"/>
</dbReference>
<comment type="caution">
    <text evidence="11">The sequence shown here is derived from an EMBL/GenBank/DDBJ whole genome shotgun (WGS) entry which is preliminary data.</text>
</comment>
<dbReference type="Gene3D" id="3.40.50.1000">
    <property type="entry name" value="HAD superfamily/HAD-like"/>
    <property type="match status" value="1"/>
</dbReference>
<proteinExistence type="inferred from homology"/>
<keyword evidence="4" id="KW-0479">Metal-binding</keyword>
<dbReference type="InterPro" id="IPR006439">
    <property type="entry name" value="HAD-SF_hydro_IA"/>
</dbReference>
<dbReference type="NCBIfam" id="TIGR02009">
    <property type="entry name" value="PGMB-YQAB-SF"/>
    <property type="match status" value="1"/>
</dbReference>
<evidence type="ECO:0000256" key="1">
    <source>
        <dbReference type="ARBA" id="ARBA00001946"/>
    </source>
</evidence>
<dbReference type="CDD" id="cd02598">
    <property type="entry name" value="HAD_BPGM"/>
    <property type="match status" value="1"/>
</dbReference>
<dbReference type="InterPro" id="IPR023198">
    <property type="entry name" value="PGP-like_dom2"/>
</dbReference>
<evidence type="ECO:0000256" key="4">
    <source>
        <dbReference type="ARBA" id="ARBA00022723"/>
    </source>
</evidence>
<dbReference type="EMBL" id="JAHQCX010000001">
    <property type="protein sequence ID" value="MBU9724751.1"/>
    <property type="molecule type" value="Genomic_DNA"/>
</dbReference>
<keyword evidence="6 11" id="KW-0413">Isomerase</keyword>
<keyword evidence="3" id="KW-0597">Phosphoprotein</keyword>
<dbReference type="InterPro" id="IPR051600">
    <property type="entry name" value="Beta-PGM-like"/>
</dbReference>
<dbReference type="InterPro" id="IPR023214">
    <property type="entry name" value="HAD_sf"/>
</dbReference>
<name>A0ABS6K1M3_9FIRM</name>